<comment type="similarity">
    <text evidence="3 10">Belongs to the flavin monoamine oxidase family.</text>
</comment>
<proteinExistence type="inferred from homology"/>
<keyword evidence="10" id="KW-0285">Flavoprotein</keyword>
<reference evidence="13" key="1">
    <citation type="journal article" date="2017" name="bioRxiv">
        <title>Comparative analysis of the genomes of Stylophora pistillata and Acropora digitifera provides evidence for extensive differences between species of corals.</title>
        <authorList>
            <person name="Voolstra C.R."/>
            <person name="Li Y."/>
            <person name="Liew Y.J."/>
            <person name="Baumgarten S."/>
            <person name="Zoccola D."/>
            <person name="Flot J.-F."/>
            <person name="Tambutte S."/>
            <person name="Allemand D."/>
            <person name="Aranda M."/>
        </authorList>
    </citation>
    <scope>NUCLEOTIDE SEQUENCE [LARGE SCALE GENOMIC DNA]</scope>
</reference>
<dbReference type="GO" id="GO:0008131">
    <property type="term" value="F:primary methylamine oxidase activity"/>
    <property type="evidence" value="ECO:0007669"/>
    <property type="project" value="UniProtKB-ARBA"/>
</dbReference>
<dbReference type="OrthoDB" id="7777654at2759"/>
<comment type="subcellular location">
    <subcellularLocation>
        <location evidence="2">Mitochondrion outer membrane</location>
        <topology evidence="2">Single-pass type IV membrane protein</topology>
        <orientation evidence="2">Cytoplasmic side</orientation>
    </subcellularLocation>
</comment>
<evidence type="ECO:0000256" key="8">
    <source>
        <dbReference type="ARBA" id="ARBA00049430"/>
    </source>
</evidence>
<dbReference type="SUPFAM" id="SSF51905">
    <property type="entry name" value="FAD/NAD(P)-binding domain"/>
    <property type="match status" value="1"/>
</dbReference>
<feature type="domain" description="Amine oxidase" evidence="11">
    <location>
        <begin position="19"/>
        <end position="272"/>
    </location>
</feature>
<evidence type="ECO:0000256" key="10">
    <source>
        <dbReference type="RuleBase" id="RU362067"/>
    </source>
</evidence>
<dbReference type="STRING" id="50429.A0A2B4SUN8"/>
<sequence length="321" mass="35647">MEDKDGSNFVEVAVIGAGLSGLFAARVLHEEYGVEVVVLEARDRVGGRTFTIADPGFGYCDLGGAYVCETQTRLLRLAQELGIETYQIYSQGQSVEHYLGKRITKQGALPSMGSILGALDVNNFWQLLDKMAKQVPLEDPWNAPCALEWDKMTVKQLIDQKCWTRYAKAAATAYVQGILTSEPHDISLLFFLWYLHSGGGTKRNIEFEAGGGQEMKFCGGSQTISVKMAEHLGGEKGFDLVSSDRVKLNSCVVHLEECGDYIKVKCADGTEYKWVERGTVRIESLVQEHNTLIQPSLGSRPFNLEPRSPSIEPRQLFLRID</sequence>
<dbReference type="Proteomes" id="UP000225706">
    <property type="component" value="Unassembled WGS sequence"/>
</dbReference>
<evidence type="ECO:0000256" key="2">
    <source>
        <dbReference type="ARBA" id="ARBA00004362"/>
    </source>
</evidence>
<organism evidence="12 13">
    <name type="scientific">Stylophora pistillata</name>
    <name type="common">Smooth cauliflower coral</name>
    <dbReference type="NCBI Taxonomy" id="50429"/>
    <lineage>
        <taxon>Eukaryota</taxon>
        <taxon>Metazoa</taxon>
        <taxon>Cnidaria</taxon>
        <taxon>Anthozoa</taxon>
        <taxon>Hexacorallia</taxon>
        <taxon>Scleractinia</taxon>
        <taxon>Astrocoeniina</taxon>
        <taxon>Pocilloporidae</taxon>
        <taxon>Stylophora</taxon>
    </lineage>
</organism>
<comment type="function">
    <text evidence="5">Catalyzes the oxidative deamination of primary and some secondary amines such as neurotransmitters, and exogenous amines including the tertiary amine, neurotoxin 1-methyl-4-phenyl-1,2,3,6-tetrahydropyridine (MPTP), with concomitant reduction of oxygen to hydrogen peroxide and participates in the metabolism of neuroactive and vasoactive amines in the central nervous system and peripheral tissues. Preferentially degrades benzylamine and phenylethylamine.</text>
</comment>
<gene>
    <name evidence="12" type="primary">MAOA</name>
    <name evidence="12" type="ORF">AWC38_SpisGene2420</name>
</gene>
<dbReference type="PRINTS" id="PR00757">
    <property type="entry name" value="AMINEOXDASEF"/>
</dbReference>
<evidence type="ECO:0000256" key="9">
    <source>
        <dbReference type="PIRSR" id="PIRSR601613-1"/>
    </source>
</evidence>
<dbReference type="Gene3D" id="3.50.50.60">
    <property type="entry name" value="FAD/NAD(P)-binding domain"/>
    <property type="match status" value="1"/>
</dbReference>
<feature type="binding site" evidence="9">
    <location>
        <begin position="40"/>
        <end position="41"/>
    </location>
    <ligand>
        <name>FAD</name>
        <dbReference type="ChEBI" id="CHEBI:57692"/>
    </ligand>
</feature>
<evidence type="ECO:0000259" key="11">
    <source>
        <dbReference type="Pfam" id="PF01593"/>
    </source>
</evidence>
<comment type="catalytic activity">
    <reaction evidence="6">
        <text>a secondary aliphatic amine + O2 + H2O = a primary amine + an aldehyde + H2O2</text>
        <dbReference type="Rhea" id="RHEA:26414"/>
        <dbReference type="ChEBI" id="CHEBI:15377"/>
        <dbReference type="ChEBI" id="CHEBI:15379"/>
        <dbReference type="ChEBI" id="CHEBI:16240"/>
        <dbReference type="ChEBI" id="CHEBI:17478"/>
        <dbReference type="ChEBI" id="CHEBI:58855"/>
        <dbReference type="ChEBI" id="CHEBI:65296"/>
        <dbReference type="EC" id="1.4.3.4"/>
    </reaction>
</comment>
<dbReference type="InterPro" id="IPR002937">
    <property type="entry name" value="Amino_oxidase"/>
</dbReference>
<evidence type="ECO:0000256" key="4">
    <source>
        <dbReference type="ARBA" id="ARBA00023002"/>
    </source>
</evidence>
<dbReference type="EMBL" id="LSMT01000019">
    <property type="protein sequence ID" value="PFX32803.1"/>
    <property type="molecule type" value="Genomic_DNA"/>
</dbReference>
<dbReference type="InterPro" id="IPR036188">
    <property type="entry name" value="FAD/NAD-bd_sf"/>
</dbReference>
<comment type="catalytic activity">
    <reaction evidence="8">
        <text>N-acetylputrescine + O2 + H2O = 4-acetamidobutanal + H2O2 + NH4(+)</text>
        <dbReference type="Rhea" id="RHEA:70283"/>
        <dbReference type="ChEBI" id="CHEBI:7386"/>
        <dbReference type="ChEBI" id="CHEBI:15377"/>
        <dbReference type="ChEBI" id="CHEBI:15379"/>
        <dbReference type="ChEBI" id="CHEBI:16240"/>
        <dbReference type="ChEBI" id="CHEBI:28938"/>
        <dbReference type="ChEBI" id="CHEBI:58263"/>
    </reaction>
    <physiologicalReaction direction="left-to-right" evidence="8">
        <dbReference type="Rhea" id="RHEA:70284"/>
    </physiologicalReaction>
</comment>
<name>A0A2B4SUN8_STYPI</name>
<dbReference type="GO" id="GO:0005741">
    <property type="term" value="C:mitochondrial outer membrane"/>
    <property type="evidence" value="ECO:0007669"/>
    <property type="project" value="UniProtKB-SubCell"/>
</dbReference>
<comment type="catalytic activity">
    <reaction evidence="7">
        <text>benzylamine + O2 + H2O = benzaldehyde + H2O2 + NH4(+)</text>
        <dbReference type="Rhea" id="RHEA:59424"/>
        <dbReference type="ChEBI" id="CHEBI:15377"/>
        <dbReference type="ChEBI" id="CHEBI:15379"/>
        <dbReference type="ChEBI" id="CHEBI:16240"/>
        <dbReference type="ChEBI" id="CHEBI:17169"/>
        <dbReference type="ChEBI" id="CHEBI:28938"/>
        <dbReference type="ChEBI" id="CHEBI:225238"/>
    </reaction>
    <physiologicalReaction direction="left-to-right" evidence="7">
        <dbReference type="Rhea" id="RHEA:59425"/>
    </physiologicalReaction>
</comment>
<keyword evidence="10" id="KW-0274">FAD</keyword>
<evidence type="ECO:0000256" key="5">
    <source>
        <dbReference type="ARBA" id="ARBA00045409"/>
    </source>
</evidence>
<evidence type="ECO:0000256" key="3">
    <source>
        <dbReference type="ARBA" id="ARBA00005995"/>
    </source>
</evidence>
<evidence type="ECO:0000313" key="13">
    <source>
        <dbReference type="Proteomes" id="UP000225706"/>
    </source>
</evidence>
<comment type="cofactor">
    <cofactor evidence="1 10">
        <name>FAD</name>
        <dbReference type="ChEBI" id="CHEBI:57692"/>
    </cofactor>
</comment>
<accession>A0A2B4SUN8</accession>
<evidence type="ECO:0000313" key="12">
    <source>
        <dbReference type="EMBL" id="PFX32803.1"/>
    </source>
</evidence>
<dbReference type="PANTHER" id="PTHR43563">
    <property type="entry name" value="AMINE OXIDASE"/>
    <property type="match status" value="1"/>
</dbReference>
<dbReference type="InterPro" id="IPR050703">
    <property type="entry name" value="Flavin_MAO"/>
</dbReference>
<comment type="caution">
    <text evidence="12">The sequence shown here is derived from an EMBL/GenBank/DDBJ whole genome shotgun (WGS) entry which is preliminary data.</text>
</comment>
<dbReference type="AlphaFoldDB" id="A0A2B4SUN8"/>
<protein>
    <recommendedName>
        <fullName evidence="10">Amine oxidase</fullName>
        <ecNumber evidence="10">1.4.3.-</ecNumber>
    </recommendedName>
</protein>
<dbReference type="InterPro" id="IPR001613">
    <property type="entry name" value="Flavin_amine_oxidase"/>
</dbReference>
<dbReference type="Gene3D" id="3.90.660.10">
    <property type="match status" value="1"/>
</dbReference>
<feature type="binding site" evidence="9">
    <location>
        <position position="252"/>
    </location>
    <ligand>
        <name>FAD</name>
        <dbReference type="ChEBI" id="CHEBI:57692"/>
    </ligand>
</feature>
<dbReference type="Pfam" id="PF01593">
    <property type="entry name" value="Amino_oxidase"/>
    <property type="match status" value="1"/>
</dbReference>
<feature type="binding site" evidence="9">
    <location>
        <position position="20"/>
    </location>
    <ligand>
        <name>FAD</name>
        <dbReference type="ChEBI" id="CHEBI:57692"/>
    </ligand>
</feature>
<dbReference type="EC" id="1.4.3.-" evidence="10"/>
<keyword evidence="13" id="KW-1185">Reference proteome</keyword>
<evidence type="ECO:0000256" key="1">
    <source>
        <dbReference type="ARBA" id="ARBA00001974"/>
    </source>
</evidence>
<dbReference type="PANTHER" id="PTHR43563:SF1">
    <property type="entry name" value="AMINE OXIDASE [FLAVIN-CONTAINING] B"/>
    <property type="match status" value="1"/>
</dbReference>
<evidence type="ECO:0000256" key="6">
    <source>
        <dbReference type="ARBA" id="ARBA00048448"/>
    </source>
</evidence>
<keyword evidence="4 10" id="KW-0560">Oxidoreductase</keyword>
<dbReference type="GO" id="GO:0097621">
    <property type="term" value="F:monoamine oxidase activity"/>
    <property type="evidence" value="ECO:0007669"/>
    <property type="project" value="UniProtKB-EC"/>
</dbReference>
<evidence type="ECO:0000256" key="7">
    <source>
        <dbReference type="ARBA" id="ARBA00049354"/>
    </source>
</evidence>